<dbReference type="Gene3D" id="4.10.410.10">
    <property type="entry name" value="Pancreatic trypsin inhibitor Kunitz domain"/>
    <property type="match status" value="1"/>
</dbReference>
<dbReference type="EMBL" id="LBTJ01000024">
    <property type="protein sequence ID" value="KKQ37844.1"/>
    <property type="molecule type" value="Genomic_DNA"/>
</dbReference>
<gene>
    <name evidence="3" type="ORF">US54_C0024G0011</name>
</gene>
<sequence length="443" mass="49968">MKLSNQLTAVTPLSKILAGILFVTLPFLGFYLGMGYQKARNTNQTITAPVLPPNSPANDLCDKIPDPGTCLAYVPSYYFDQGTGNCKEFIWGGCEGVRPFVSFDKCQEACLGIHWVEFKADVIPFTVKAPSDWKKTESNIETTRNQKTVLLSSPDFSYEGMNVGKGFNFMVGPINDGMLTYQTFEDFAKGQKQDSSNYVVFINGIKWMKSNTSAVTLYNNQPLTIGIEANENQKEESTLLFKQILSTFKFLDVNDNTSCIKQWDDFYLSDLTNPTEFEKSFQSEFIEVMFKKEMTETDIKKYIQSKGLLIKFYTDNIKYARVIVEKGTELQWICRLTDNRSPHVGDENAVVRSAYPAGKPMPPPLTINNSNSFPAPYDKLQPPDNFKICDLDADCILGSNCGQVCFNKAYQNWYDQNVGSCMYKARGNLSCKCENNICIGYLQ</sequence>
<keyword evidence="1" id="KW-1133">Transmembrane helix</keyword>
<dbReference type="STRING" id="1618481.US54_C0024G0011"/>
<accession>A0A0G0JM46</accession>
<evidence type="ECO:0000313" key="4">
    <source>
        <dbReference type="Proteomes" id="UP000034471"/>
    </source>
</evidence>
<evidence type="ECO:0000256" key="1">
    <source>
        <dbReference type="SAM" id="Phobius"/>
    </source>
</evidence>
<feature type="transmembrane region" description="Helical" evidence="1">
    <location>
        <begin position="12"/>
        <end position="32"/>
    </location>
</feature>
<evidence type="ECO:0000313" key="3">
    <source>
        <dbReference type="EMBL" id="KKQ37844.1"/>
    </source>
</evidence>
<dbReference type="InterPro" id="IPR050098">
    <property type="entry name" value="TFPI/VKTCI-like"/>
</dbReference>
<keyword evidence="1" id="KW-0812">Transmembrane</keyword>
<reference evidence="3 4" key="1">
    <citation type="journal article" date="2015" name="Nature">
        <title>rRNA introns, odd ribosomes, and small enigmatic genomes across a large radiation of phyla.</title>
        <authorList>
            <person name="Brown C.T."/>
            <person name="Hug L.A."/>
            <person name="Thomas B.C."/>
            <person name="Sharon I."/>
            <person name="Castelle C.J."/>
            <person name="Singh A."/>
            <person name="Wilkins M.J."/>
            <person name="Williams K.H."/>
            <person name="Banfield J.F."/>
        </authorList>
    </citation>
    <scope>NUCLEOTIDE SEQUENCE [LARGE SCALE GENOMIC DNA]</scope>
</reference>
<dbReference type="GO" id="GO:0004867">
    <property type="term" value="F:serine-type endopeptidase inhibitor activity"/>
    <property type="evidence" value="ECO:0007669"/>
    <property type="project" value="InterPro"/>
</dbReference>
<dbReference type="PROSITE" id="PS50279">
    <property type="entry name" value="BPTI_KUNITZ_2"/>
    <property type="match status" value="1"/>
</dbReference>
<dbReference type="InterPro" id="IPR002223">
    <property type="entry name" value="Kunitz_BPTI"/>
</dbReference>
<name>A0A0G0JM46_9BACT</name>
<protein>
    <submittedName>
        <fullName evidence="3">Proteinase inhibitor I2</fullName>
    </submittedName>
</protein>
<dbReference type="InterPro" id="IPR036880">
    <property type="entry name" value="Kunitz_BPTI_sf"/>
</dbReference>
<dbReference type="SMART" id="SM00131">
    <property type="entry name" value="KU"/>
    <property type="match status" value="1"/>
</dbReference>
<dbReference type="PANTHER" id="PTHR10083">
    <property type="entry name" value="KUNITZ-TYPE PROTEASE INHIBITOR-RELATED"/>
    <property type="match status" value="1"/>
</dbReference>
<proteinExistence type="predicted"/>
<comment type="caution">
    <text evidence="3">The sequence shown here is derived from an EMBL/GenBank/DDBJ whole genome shotgun (WGS) entry which is preliminary data.</text>
</comment>
<dbReference type="AlphaFoldDB" id="A0A0G0JM46"/>
<dbReference type="Proteomes" id="UP000034471">
    <property type="component" value="Unassembled WGS sequence"/>
</dbReference>
<dbReference type="Pfam" id="PF00014">
    <property type="entry name" value="Kunitz_BPTI"/>
    <property type="match status" value="1"/>
</dbReference>
<organism evidence="3 4">
    <name type="scientific">Candidatus Roizmanbacteria bacterium GW2011_GWA2_37_7</name>
    <dbReference type="NCBI Taxonomy" id="1618481"/>
    <lineage>
        <taxon>Bacteria</taxon>
        <taxon>Candidatus Roizmaniibacteriota</taxon>
    </lineage>
</organism>
<feature type="domain" description="BPTI/Kunitz inhibitor" evidence="2">
    <location>
        <begin position="61"/>
        <end position="110"/>
    </location>
</feature>
<keyword evidence="1" id="KW-0472">Membrane</keyword>
<dbReference type="SUPFAM" id="SSF57362">
    <property type="entry name" value="BPTI-like"/>
    <property type="match status" value="1"/>
</dbReference>
<evidence type="ECO:0000259" key="2">
    <source>
        <dbReference type="PROSITE" id="PS50279"/>
    </source>
</evidence>